<keyword evidence="2" id="KW-0964">Secreted</keyword>
<dbReference type="PRINTS" id="PR00457">
    <property type="entry name" value="ANPEROXIDASE"/>
</dbReference>
<dbReference type="InterPro" id="IPR019791">
    <property type="entry name" value="Haem_peroxidase_animal"/>
</dbReference>
<dbReference type="Proteomes" id="UP001234178">
    <property type="component" value="Unassembled WGS sequence"/>
</dbReference>
<comment type="caution">
    <text evidence="6">The sequence shown here is derived from an EMBL/GenBank/DDBJ whole genome shotgun (WGS) entry which is preliminary data.</text>
</comment>
<keyword evidence="3" id="KW-0575">Peroxidase</keyword>
<comment type="subcellular location">
    <subcellularLocation>
        <location evidence="1">Secreted</location>
    </subcellularLocation>
</comment>
<feature type="chain" id="PRO_5046104988" description="Double oxidase: two peroxidase domains" evidence="5">
    <location>
        <begin position="19"/>
        <end position="612"/>
    </location>
</feature>
<dbReference type="EMBL" id="JAOYFB010000039">
    <property type="protein sequence ID" value="KAK4029456.1"/>
    <property type="molecule type" value="Genomic_DNA"/>
</dbReference>
<evidence type="ECO:0000256" key="3">
    <source>
        <dbReference type="ARBA" id="ARBA00022559"/>
    </source>
</evidence>
<dbReference type="Gene3D" id="1.10.640.10">
    <property type="entry name" value="Haem peroxidase domain superfamily, animal type"/>
    <property type="match status" value="1"/>
</dbReference>
<feature type="signal peptide" evidence="5">
    <location>
        <begin position="1"/>
        <end position="18"/>
    </location>
</feature>
<keyword evidence="7" id="KW-1185">Reference proteome</keyword>
<dbReference type="SUPFAM" id="SSF48113">
    <property type="entry name" value="Heme-dependent peroxidases"/>
    <property type="match status" value="1"/>
</dbReference>
<dbReference type="Pfam" id="PF03098">
    <property type="entry name" value="An_peroxidase"/>
    <property type="match status" value="1"/>
</dbReference>
<keyword evidence="3" id="KW-0560">Oxidoreductase</keyword>
<evidence type="ECO:0000256" key="5">
    <source>
        <dbReference type="SAM" id="SignalP"/>
    </source>
</evidence>
<dbReference type="InterPro" id="IPR037120">
    <property type="entry name" value="Haem_peroxidase_sf_animal"/>
</dbReference>
<keyword evidence="5" id="KW-0732">Signal</keyword>
<keyword evidence="4" id="KW-0325">Glycoprotein</keyword>
<organism evidence="6 7">
    <name type="scientific">Daphnia magna</name>
    <dbReference type="NCBI Taxonomy" id="35525"/>
    <lineage>
        <taxon>Eukaryota</taxon>
        <taxon>Metazoa</taxon>
        <taxon>Ecdysozoa</taxon>
        <taxon>Arthropoda</taxon>
        <taxon>Crustacea</taxon>
        <taxon>Branchiopoda</taxon>
        <taxon>Diplostraca</taxon>
        <taxon>Cladocera</taxon>
        <taxon>Anomopoda</taxon>
        <taxon>Daphniidae</taxon>
        <taxon>Daphnia</taxon>
    </lineage>
</organism>
<evidence type="ECO:0000256" key="1">
    <source>
        <dbReference type="ARBA" id="ARBA00004613"/>
    </source>
</evidence>
<protein>
    <recommendedName>
        <fullName evidence="8">Double oxidase: two peroxidase domains</fullName>
    </recommendedName>
</protein>
<evidence type="ECO:0008006" key="8">
    <source>
        <dbReference type="Google" id="ProtNLM"/>
    </source>
</evidence>
<sequence>MAFIVLVLLALVAGSVSTAEENAFNRQAPLPAAPAACDPTYPYRSFDGTCNNLNNPRYGQANTIFQRLMGPANYADGVSSIRLAQSGASLPSARLVSTTVLTNGTDTNNDAVLVTMQWGQFLDHDLTQGRTFTVAGGCCDGGRFGNVTANPNVECLHIPIPSNDPVYVNANCLNMVRNTFGLNLDGTTPSSRQQVNRLTHWIDGSQIYGNDDATAQSLRDPSSGKGQLAVSIQSGKVLLPVSPSTCSDCFIAGDSRVREQPLLTIMHTLWLREHNRVANALYDIFGSSKSDEFYYQEARRIVIAEFQHITYNEYLPVILGRQAKFSNSKSQSNPAIYNEFAAAAYRMGHSMLTSFLKLYEADGSESPQSFFLANSFNTGTTRLLNPTFIDNALRGLLRNLVNAVDNCFPDDVTSQLFRASGSPIGGDLISVNMQRGRDHGLPTYVRARQIALGTNGPLPTTFDALKSTHSKEVIDSLKRVYESVQDIDLFIGGVTEKHMPDAAVGPTFGYIIAEQFENLKRTDRFFYSDLTNPVSFTGRQLKEIRKVSLARIVCDNNDGTVTTIQPEAFRNPSSRNSPVACTSIRGIDFNKFYGNKPISVASEESISGEDTS</sequence>
<gene>
    <name evidence="6" type="ORF">OUZ56_022447</name>
</gene>
<evidence type="ECO:0000256" key="4">
    <source>
        <dbReference type="ARBA" id="ARBA00023180"/>
    </source>
</evidence>
<dbReference type="InterPro" id="IPR010255">
    <property type="entry name" value="Haem_peroxidase_sf"/>
</dbReference>
<reference evidence="6 7" key="1">
    <citation type="journal article" date="2023" name="Nucleic Acids Res.">
        <title>The hologenome of Daphnia magna reveals possible DNA methylation and microbiome-mediated evolution of the host genome.</title>
        <authorList>
            <person name="Chaturvedi A."/>
            <person name="Li X."/>
            <person name="Dhandapani V."/>
            <person name="Marshall H."/>
            <person name="Kissane S."/>
            <person name="Cuenca-Cambronero M."/>
            <person name="Asole G."/>
            <person name="Calvet F."/>
            <person name="Ruiz-Romero M."/>
            <person name="Marangio P."/>
            <person name="Guigo R."/>
            <person name="Rago D."/>
            <person name="Mirbahai L."/>
            <person name="Eastwood N."/>
            <person name="Colbourne J.K."/>
            <person name="Zhou J."/>
            <person name="Mallon E."/>
            <person name="Orsini L."/>
        </authorList>
    </citation>
    <scope>NUCLEOTIDE SEQUENCE [LARGE SCALE GENOMIC DNA]</scope>
    <source>
        <strain evidence="6">LRV0_1</strain>
    </source>
</reference>
<evidence type="ECO:0000313" key="6">
    <source>
        <dbReference type="EMBL" id="KAK4029456.1"/>
    </source>
</evidence>
<dbReference type="PANTHER" id="PTHR11475">
    <property type="entry name" value="OXIDASE/PEROXIDASE"/>
    <property type="match status" value="1"/>
</dbReference>
<evidence type="ECO:0000313" key="7">
    <source>
        <dbReference type="Proteomes" id="UP001234178"/>
    </source>
</evidence>
<dbReference type="PROSITE" id="PS50292">
    <property type="entry name" value="PEROXIDASE_3"/>
    <property type="match status" value="1"/>
</dbReference>
<dbReference type="CDD" id="cd09823">
    <property type="entry name" value="peroxinectin_like"/>
    <property type="match status" value="1"/>
</dbReference>
<dbReference type="PANTHER" id="PTHR11475:SF4">
    <property type="entry name" value="CHORION PEROXIDASE"/>
    <property type="match status" value="1"/>
</dbReference>
<name>A0ABR0AWF4_9CRUS</name>
<proteinExistence type="predicted"/>
<accession>A0ABR0AWF4</accession>
<evidence type="ECO:0000256" key="2">
    <source>
        <dbReference type="ARBA" id="ARBA00022525"/>
    </source>
</evidence>